<feature type="signal peptide" evidence="2">
    <location>
        <begin position="1"/>
        <end position="22"/>
    </location>
</feature>
<protein>
    <submittedName>
        <fullName evidence="3">Uncharacterized protein</fullName>
    </submittedName>
</protein>
<feature type="chain" id="PRO_5039088774" evidence="2">
    <location>
        <begin position="23"/>
        <end position="104"/>
    </location>
</feature>
<evidence type="ECO:0000313" key="4">
    <source>
        <dbReference type="Proteomes" id="UP000030013"/>
    </source>
</evidence>
<evidence type="ECO:0000256" key="2">
    <source>
        <dbReference type="SAM" id="SignalP"/>
    </source>
</evidence>
<dbReference type="PROSITE" id="PS51257">
    <property type="entry name" value="PROKAR_LIPOPROTEIN"/>
    <property type="match status" value="1"/>
</dbReference>
<dbReference type="OrthoDB" id="9887174at2"/>
<dbReference type="Proteomes" id="UP000030013">
    <property type="component" value="Unassembled WGS sequence"/>
</dbReference>
<reference evidence="3 4" key="1">
    <citation type="submission" date="2013-08" db="EMBL/GenBank/DDBJ databases">
        <title>The genome sequence of Knoellia aerolata.</title>
        <authorList>
            <person name="Zhu W."/>
            <person name="Wang G."/>
        </authorList>
    </citation>
    <scope>NUCLEOTIDE SEQUENCE [LARGE SCALE GENOMIC DNA]</scope>
    <source>
        <strain evidence="3 4">DSM 18566</strain>
    </source>
</reference>
<feature type="region of interest" description="Disordered" evidence="1">
    <location>
        <begin position="69"/>
        <end position="104"/>
    </location>
</feature>
<organism evidence="3 4">
    <name type="scientific">Knoellia aerolata DSM 18566</name>
    <dbReference type="NCBI Taxonomy" id="1385519"/>
    <lineage>
        <taxon>Bacteria</taxon>
        <taxon>Bacillati</taxon>
        <taxon>Actinomycetota</taxon>
        <taxon>Actinomycetes</taxon>
        <taxon>Micrococcales</taxon>
        <taxon>Intrasporangiaceae</taxon>
        <taxon>Knoellia</taxon>
    </lineage>
</organism>
<keyword evidence="4" id="KW-1185">Reference proteome</keyword>
<accession>A0A0A0JWC9</accession>
<dbReference type="EMBL" id="AVPL01000042">
    <property type="protein sequence ID" value="KGN40397.1"/>
    <property type="molecule type" value="Genomic_DNA"/>
</dbReference>
<comment type="caution">
    <text evidence="3">The sequence shown here is derived from an EMBL/GenBank/DDBJ whole genome shotgun (WGS) entry which is preliminary data.</text>
</comment>
<proteinExistence type="predicted"/>
<dbReference type="STRING" id="1385519.N801_14420"/>
<evidence type="ECO:0000313" key="3">
    <source>
        <dbReference type="EMBL" id="KGN40397.1"/>
    </source>
</evidence>
<keyword evidence="2" id="KW-0732">Signal</keyword>
<gene>
    <name evidence="3" type="ORF">N801_14420</name>
</gene>
<dbReference type="AlphaFoldDB" id="A0A0A0JWC9"/>
<sequence length="104" mass="10848">MIARRLATTGCLAALLALTGCGGDDGPPPEAAVVCPPGEVAITVTNRSDVAQRYTVSVAFVRAGDTERESYSSDEVAPGASATITDSRPDEEQTCSIEKTEVFR</sequence>
<dbReference type="RefSeq" id="WP_035938850.1">
    <property type="nucleotide sequence ID" value="NZ_AVPL01000042.1"/>
</dbReference>
<name>A0A0A0JWC9_9MICO</name>
<evidence type="ECO:0000256" key="1">
    <source>
        <dbReference type="SAM" id="MobiDB-lite"/>
    </source>
</evidence>